<keyword evidence="7" id="KW-1133">Transmembrane helix</keyword>
<keyword evidence="12" id="KW-0393">Immunoglobulin domain</keyword>
<comment type="subcellular location">
    <subcellularLocation>
        <location evidence="1">Membrane</location>
        <topology evidence="1">Single-pass type I membrane protein</topology>
    </subcellularLocation>
</comment>
<keyword evidence="8" id="KW-0472">Membrane</keyword>
<dbReference type="SMART" id="SM00255">
    <property type="entry name" value="TIR"/>
    <property type="match status" value="1"/>
</dbReference>
<evidence type="ECO:0000256" key="6">
    <source>
        <dbReference type="ARBA" id="ARBA00022801"/>
    </source>
</evidence>
<feature type="domain" description="TIR" evidence="13">
    <location>
        <begin position="4"/>
        <end position="153"/>
    </location>
</feature>
<keyword evidence="6" id="KW-0378">Hydrolase</keyword>
<reference evidence="15" key="1">
    <citation type="submission" date="2011-08" db="EMBL/GenBank/DDBJ databases">
        <title>The draft genome of Latimeria chalumnae.</title>
        <authorList>
            <person name="Di Palma F."/>
            <person name="Alfoldi J."/>
            <person name="Johnson J."/>
            <person name="Berlin A."/>
            <person name="Gnerre S."/>
            <person name="Jaffe D."/>
            <person name="MacCallum I."/>
            <person name="Young S."/>
            <person name="Walker B.J."/>
            <person name="Lander E."/>
            <person name="Lindblad-Toh K."/>
        </authorList>
    </citation>
    <scope>NUCLEOTIDE SEQUENCE [LARGE SCALE GENOMIC DNA]</scope>
    <source>
        <strain evidence="15">Wild caught</strain>
    </source>
</reference>
<evidence type="ECO:0000256" key="1">
    <source>
        <dbReference type="ARBA" id="ARBA00004479"/>
    </source>
</evidence>
<dbReference type="EMBL" id="AFYH01107345">
    <property type="status" value="NOT_ANNOTATED_CDS"/>
    <property type="molecule type" value="Genomic_DNA"/>
</dbReference>
<keyword evidence="10" id="KW-0675">Receptor</keyword>
<dbReference type="InterPro" id="IPR015621">
    <property type="entry name" value="IL-1_rcpt_fam"/>
</dbReference>
<protein>
    <recommendedName>
        <fullName evidence="13">TIR domain-containing protein</fullName>
    </recommendedName>
</protein>
<keyword evidence="11" id="KW-0325">Glycoprotein</keyword>
<dbReference type="GO" id="GO:0016020">
    <property type="term" value="C:membrane"/>
    <property type="evidence" value="ECO:0007669"/>
    <property type="project" value="UniProtKB-SubCell"/>
</dbReference>
<keyword evidence="5" id="KW-0677">Repeat</keyword>
<dbReference type="InterPro" id="IPR035897">
    <property type="entry name" value="Toll_tir_struct_dom_sf"/>
</dbReference>
<evidence type="ECO:0000256" key="12">
    <source>
        <dbReference type="ARBA" id="ARBA00023319"/>
    </source>
</evidence>
<accession>H3AIH8</accession>
<organism evidence="14 15">
    <name type="scientific">Latimeria chalumnae</name>
    <name type="common">Coelacanth</name>
    <dbReference type="NCBI Taxonomy" id="7897"/>
    <lineage>
        <taxon>Eukaryota</taxon>
        <taxon>Metazoa</taxon>
        <taxon>Chordata</taxon>
        <taxon>Craniata</taxon>
        <taxon>Vertebrata</taxon>
        <taxon>Euteleostomi</taxon>
        <taxon>Coelacanthiformes</taxon>
        <taxon>Coelacanthidae</taxon>
        <taxon>Latimeria</taxon>
    </lineage>
</organism>
<dbReference type="eggNOG" id="ENOG502QUAC">
    <property type="taxonomic scope" value="Eukaryota"/>
</dbReference>
<keyword evidence="9" id="KW-1015">Disulfide bond</keyword>
<dbReference type="SUPFAM" id="SSF52200">
    <property type="entry name" value="Toll/Interleukin receptor TIR domain"/>
    <property type="match status" value="1"/>
</dbReference>
<dbReference type="PRINTS" id="PR01537">
    <property type="entry name" value="INTRLKN1R1F"/>
</dbReference>
<proteinExistence type="inferred from homology"/>
<dbReference type="FunFam" id="3.40.50.10140:FF:000002">
    <property type="entry name" value="Interleukin 1 receptor accessory protein"/>
    <property type="match status" value="1"/>
</dbReference>
<evidence type="ECO:0000313" key="15">
    <source>
        <dbReference type="Proteomes" id="UP000008672"/>
    </source>
</evidence>
<dbReference type="PANTHER" id="PTHR11890:SF6">
    <property type="entry name" value="INTERLEUKIN-18 RECEPTOR 1"/>
    <property type="match status" value="1"/>
</dbReference>
<keyword evidence="4" id="KW-0732">Signal</keyword>
<dbReference type="Proteomes" id="UP000008672">
    <property type="component" value="Unassembled WGS sequence"/>
</dbReference>
<dbReference type="GeneTree" id="ENSGT01090000259985"/>
<dbReference type="Pfam" id="PF01582">
    <property type="entry name" value="TIR"/>
    <property type="match status" value="1"/>
</dbReference>
<sequence length="153" mass="17793">LDGKQYDAYISYLKDNHSKVTTQEEHKFAVEILPKVLEEHFGYKLCIFERDVSPGGAALDDIQSIIDKSRRLIIILSKSYVANEAMYELETGLHKALVDRKIKIIVIEYKLPKNFQSLSESLQLLKSNRTVKWEEESSHAVGSRFWKKVRYLM</sequence>
<evidence type="ECO:0000256" key="5">
    <source>
        <dbReference type="ARBA" id="ARBA00022737"/>
    </source>
</evidence>
<reference evidence="14" key="2">
    <citation type="submission" date="2025-08" db="UniProtKB">
        <authorList>
            <consortium name="Ensembl"/>
        </authorList>
    </citation>
    <scope>IDENTIFICATION</scope>
</reference>
<evidence type="ECO:0000256" key="9">
    <source>
        <dbReference type="ARBA" id="ARBA00023157"/>
    </source>
</evidence>
<dbReference type="Gene3D" id="3.40.50.10140">
    <property type="entry name" value="Toll/interleukin-1 receptor homology (TIR) domain"/>
    <property type="match status" value="1"/>
</dbReference>
<dbReference type="InParanoid" id="H3AIH8"/>
<keyword evidence="3" id="KW-0812">Transmembrane</keyword>
<evidence type="ECO:0000313" key="14">
    <source>
        <dbReference type="Ensembl" id="ENSLACP00000009449.1"/>
    </source>
</evidence>
<comment type="similarity">
    <text evidence="2">Belongs to the interleukin-1 receptor family.</text>
</comment>
<dbReference type="OMA" id="YVANEAM"/>
<name>H3AIH8_LATCH</name>
<dbReference type="GO" id="GO:0016787">
    <property type="term" value="F:hydrolase activity"/>
    <property type="evidence" value="ECO:0007669"/>
    <property type="project" value="UniProtKB-KW"/>
</dbReference>
<dbReference type="Ensembl" id="ENSLACT00000009521.1">
    <property type="protein sequence ID" value="ENSLACP00000009449.1"/>
    <property type="gene ID" value="ENSLACG00000008332.1"/>
</dbReference>
<evidence type="ECO:0000256" key="8">
    <source>
        <dbReference type="ARBA" id="ARBA00023136"/>
    </source>
</evidence>
<dbReference type="STRING" id="7897.ENSLACP00000009449"/>
<evidence type="ECO:0000256" key="11">
    <source>
        <dbReference type="ARBA" id="ARBA00023180"/>
    </source>
</evidence>
<reference evidence="14" key="3">
    <citation type="submission" date="2025-09" db="UniProtKB">
        <authorList>
            <consortium name="Ensembl"/>
        </authorList>
    </citation>
    <scope>IDENTIFICATION</scope>
</reference>
<evidence type="ECO:0000256" key="3">
    <source>
        <dbReference type="ARBA" id="ARBA00022692"/>
    </source>
</evidence>
<dbReference type="PROSITE" id="PS50104">
    <property type="entry name" value="TIR"/>
    <property type="match status" value="1"/>
</dbReference>
<dbReference type="GO" id="GO:0007165">
    <property type="term" value="P:signal transduction"/>
    <property type="evidence" value="ECO:0007669"/>
    <property type="project" value="InterPro"/>
</dbReference>
<evidence type="ECO:0000256" key="7">
    <source>
        <dbReference type="ARBA" id="ARBA00022989"/>
    </source>
</evidence>
<dbReference type="InterPro" id="IPR000157">
    <property type="entry name" value="TIR_dom"/>
</dbReference>
<evidence type="ECO:0000259" key="13">
    <source>
        <dbReference type="PROSITE" id="PS50104"/>
    </source>
</evidence>
<dbReference type="AlphaFoldDB" id="H3AIH8"/>
<evidence type="ECO:0000256" key="10">
    <source>
        <dbReference type="ARBA" id="ARBA00023170"/>
    </source>
</evidence>
<dbReference type="HOGENOM" id="CLU_099893_0_0_1"/>
<evidence type="ECO:0000256" key="4">
    <source>
        <dbReference type="ARBA" id="ARBA00022729"/>
    </source>
</evidence>
<evidence type="ECO:0000256" key="2">
    <source>
        <dbReference type="ARBA" id="ARBA00009752"/>
    </source>
</evidence>
<keyword evidence="15" id="KW-1185">Reference proteome</keyword>
<dbReference type="PANTHER" id="PTHR11890">
    <property type="entry name" value="INTERLEUKIN-1 RECEPTOR FAMILY MEMBER"/>
    <property type="match status" value="1"/>
</dbReference>